<organism evidence="2 3">
    <name type="scientific">Polytolypa hystricis (strain UAMH7299)</name>
    <dbReference type="NCBI Taxonomy" id="1447883"/>
    <lineage>
        <taxon>Eukaryota</taxon>
        <taxon>Fungi</taxon>
        <taxon>Dikarya</taxon>
        <taxon>Ascomycota</taxon>
        <taxon>Pezizomycotina</taxon>
        <taxon>Eurotiomycetes</taxon>
        <taxon>Eurotiomycetidae</taxon>
        <taxon>Onygenales</taxon>
        <taxon>Onygenales incertae sedis</taxon>
        <taxon>Polytolypa</taxon>
    </lineage>
</organism>
<dbReference type="EMBL" id="PDNA01000004">
    <property type="protein sequence ID" value="PGH27741.1"/>
    <property type="molecule type" value="Genomic_DNA"/>
</dbReference>
<protein>
    <submittedName>
        <fullName evidence="2">Uncharacterized protein</fullName>
    </submittedName>
</protein>
<sequence length="160" mass="17026">MKARGADIPPALRQDYGPETNETSDTKKFGFTGKTQRFPGGSPGVVPRTPEGYSAASWSRVRLDPKAKAAKPEAQTNAESDGKDSGKETGDGAKENKYPSNKTSTDFGQAFEKNIRNAFLQISRSSPGTTTSAAVRYGICCARHCGLNCGIWAILGMMSG</sequence>
<accession>A0A2B7Z304</accession>
<evidence type="ECO:0000256" key="1">
    <source>
        <dbReference type="SAM" id="MobiDB-lite"/>
    </source>
</evidence>
<reference evidence="2 3" key="1">
    <citation type="submission" date="2017-10" db="EMBL/GenBank/DDBJ databases">
        <title>Comparative genomics in systemic dimorphic fungi from Ajellomycetaceae.</title>
        <authorList>
            <person name="Munoz J.F."/>
            <person name="Mcewen J.G."/>
            <person name="Clay O.K."/>
            <person name="Cuomo C.A."/>
        </authorList>
    </citation>
    <scope>NUCLEOTIDE SEQUENCE [LARGE SCALE GENOMIC DNA]</scope>
    <source>
        <strain evidence="2 3">UAMH7299</strain>
    </source>
</reference>
<feature type="compositionally biased region" description="Basic and acidic residues" evidence="1">
    <location>
        <begin position="80"/>
        <end position="97"/>
    </location>
</feature>
<evidence type="ECO:0000313" key="3">
    <source>
        <dbReference type="Proteomes" id="UP000224634"/>
    </source>
</evidence>
<name>A0A2B7Z304_POLH7</name>
<dbReference type="AlphaFoldDB" id="A0A2B7Z304"/>
<comment type="caution">
    <text evidence="2">The sequence shown here is derived from an EMBL/GenBank/DDBJ whole genome shotgun (WGS) entry which is preliminary data.</text>
</comment>
<keyword evidence="3" id="KW-1185">Reference proteome</keyword>
<proteinExistence type="predicted"/>
<feature type="compositionally biased region" description="Basic and acidic residues" evidence="1">
    <location>
        <begin position="61"/>
        <end position="71"/>
    </location>
</feature>
<feature type="region of interest" description="Disordered" evidence="1">
    <location>
        <begin position="1"/>
        <end position="105"/>
    </location>
</feature>
<evidence type="ECO:0000313" key="2">
    <source>
        <dbReference type="EMBL" id="PGH27741.1"/>
    </source>
</evidence>
<dbReference type="Proteomes" id="UP000224634">
    <property type="component" value="Unassembled WGS sequence"/>
</dbReference>
<gene>
    <name evidence="2" type="ORF">AJ80_00528</name>
</gene>